<dbReference type="InterPro" id="IPR003439">
    <property type="entry name" value="ABC_transporter-like_ATP-bd"/>
</dbReference>
<evidence type="ECO:0000256" key="1">
    <source>
        <dbReference type="ARBA" id="ARBA00005417"/>
    </source>
</evidence>
<dbReference type="AlphaFoldDB" id="E7GFQ4"/>
<dbReference type="STRING" id="100884.GCA_000269565_01800"/>
<dbReference type="Proteomes" id="UP000003157">
    <property type="component" value="Unassembled WGS sequence"/>
</dbReference>
<dbReference type="GO" id="GO:0005524">
    <property type="term" value="F:ATP binding"/>
    <property type="evidence" value="ECO:0007669"/>
    <property type="project" value="UniProtKB-KW"/>
</dbReference>
<dbReference type="GO" id="GO:0016887">
    <property type="term" value="F:ATP hydrolysis activity"/>
    <property type="evidence" value="ECO:0007669"/>
    <property type="project" value="InterPro"/>
</dbReference>
<sequence>MNTQYVVETHQLCKQYGKQYAVNHMDMHIKKGDIYGFIGRNGAGKSTTLKMIAGLIHSSFGEIKLFGGPSDNQIAHQRIGILIEEAGLYPHLNAYDNLELQALSLGIVDKQVINDVLKLMNLEHVGSKKVKNFSMGMKQRLGIAMAMLGNPDFLILDEPINGLDPEGIREMRETLLKLNKEQGMTMIISSHILGELNKLATTFGIIKDGVLIQEISKDQLDEKCKEYLSIEVDNTEKACFVLEEMTEEIEYEVKDQTALHIYNYTDSSKLISEFVNEGIAVQSATFHNQDLEEYFLSLMEGGESHV</sequence>
<evidence type="ECO:0000256" key="2">
    <source>
        <dbReference type="ARBA" id="ARBA00022448"/>
    </source>
</evidence>
<comment type="similarity">
    <text evidence="1">Belongs to the ABC transporter superfamily.</text>
</comment>
<dbReference type="OrthoDB" id="9804819at2"/>
<organism evidence="6 7">
    <name type="scientific">Coprobacillus cateniformis</name>
    <dbReference type="NCBI Taxonomy" id="100884"/>
    <lineage>
        <taxon>Bacteria</taxon>
        <taxon>Bacillati</taxon>
        <taxon>Bacillota</taxon>
        <taxon>Erysipelotrichia</taxon>
        <taxon>Erysipelotrichales</taxon>
        <taxon>Coprobacillaceae</taxon>
        <taxon>Coprobacillus</taxon>
    </lineage>
</organism>
<dbReference type="Gene3D" id="3.40.50.300">
    <property type="entry name" value="P-loop containing nucleotide triphosphate hydrolases"/>
    <property type="match status" value="1"/>
</dbReference>
<dbReference type="Pfam" id="PF00005">
    <property type="entry name" value="ABC_tran"/>
    <property type="match status" value="1"/>
</dbReference>
<dbReference type="GeneID" id="78229664"/>
<evidence type="ECO:0000313" key="7">
    <source>
        <dbReference type="Proteomes" id="UP000003157"/>
    </source>
</evidence>
<reference evidence="6 7" key="1">
    <citation type="submission" date="2010-12" db="EMBL/GenBank/DDBJ databases">
        <title>The Genome Sequence of Coprobacillus sp. strain 29_1.</title>
        <authorList>
            <consortium name="The Broad Institute Genome Sequencing Platform"/>
            <person name="Earl A."/>
            <person name="Ward D."/>
            <person name="Feldgarden M."/>
            <person name="Gevers D."/>
            <person name="Daigneault M."/>
            <person name="Sibley C.D."/>
            <person name="White A."/>
            <person name="Strauss J."/>
            <person name="Allen-Vercoe E."/>
            <person name="Young S.K."/>
            <person name="Zeng Q."/>
            <person name="Gargeya S."/>
            <person name="Fitzgerald M."/>
            <person name="Haas B."/>
            <person name="Abouelleil A."/>
            <person name="Alvarado L."/>
            <person name="Arachchi H.M."/>
            <person name="Berlin A."/>
            <person name="Brown A."/>
            <person name="Chapman S.B."/>
            <person name="Chen Z."/>
            <person name="Dunbar C."/>
            <person name="Freedman E."/>
            <person name="Gearin G."/>
            <person name="Gellesch M."/>
            <person name="Goldberg J."/>
            <person name="Griggs A."/>
            <person name="Gujja S."/>
            <person name="Heilman E."/>
            <person name="Heiman D."/>
            <person name="Howarth C."/>
            <person name="Larson L."/>
            <person name="Lui A."/>
            <person name="MacDonald P.J.P."/>
            <person name="Mehta T."/>
            <person name="Montmayeur A."/>
            <person name="Murphy C."/>
            <person name="Neiman D."/>
            <person name="Pearson M."/>
            <person name="Priest M."/>
            <person name="Roberts A."/>
            <person name="Saif S."/>
            <person name="Shea T."/>
            <person name="Shenoy N."/>
            <person name="Sisk P."/>
            <person name="Stolte C."/>
            <person name="Sykes S."/>
            <person name="White J."/>
            <person name="Yandava C."/>
            <person name="Nusbaum C."/>
            <person name="Birren B."/>
        </authorList>
    </citation>
    <scope>NUCLEOTIDE SEQUENCE [LARGE SCALE GENOMIC DNA]</scope>
    <source>
        <strain evidence="6 7">29_1</strain>
    </source>
</reference>
<evidence type="ECO:0000313" key="6">
    <source>
        <dbReference type="EMBL" id="EFW03118.1"/>
    </source>
</evidence>
<proteinExistence type="inferred from homology"/>
<dbReference type="PANTHER" id="PTHR43335:SF8">
    <property type="entry name" value="ABC TRANSPORTER, ATP-BINDING PROTEIN"/>
    <property type="match status" value="1"/>
</dbReference>
<evidence type="ECO:0000259" key="5">
    <source>
        <dbReference type="PROSITE" id="PS50893"/>
    </source>
</evidence>
<keyword evidence="4 6" id="KW-0067">ATP-binding</keyword>
<accession>E7GFQ4</accession>
<name>E7GFQ4_9FIRM</name>
<comment type="caution">
    <text evidence="6">The sequence shown here is derived from an EMBL/GenBank/DDBJ whole genome shotgun (WGS) entry which is preliminary data.</text>
</comment>
<protein>
    <submittedName>
        <fullName evidence="6">Antibiotic transport system ATP-binding protein</fullName>
    </submittedName>
</protein>
<feature type="domain" description="ABC transporter" evidence="5">
    <location>
        <begin position="7"/>
        <end position="233"/>
    </location>
</feature>
<dbReference type="eggNOG" id="COG1131">
    <property type="taxonomic scope" value="Bacteria"/>
</dbReference>
<keyword evidence="7" id="KW-1185">Reference proteome</keyword>
<dbReference type="PANTHER" id="PTHR43335">
    <property type="entry name" value="ABC TRANSPORTER, ATP-BINDING PROTEIN"/>
    <property type="match status" value="1"/>
</dbReference>
<dbReference type="HOGENOM" id="CLU_000604_1_2_9"/>
<dbReference type="SMART" id="SM00382">
    <property type="entry name" value="AAA"/>
    <property type="match status" value="1"/>
</dbReference>
<dbReference type="InterPro" id="IPR027417">
    <property type="entry name" value="P-loop_NTPase"/>
</dbReference>
<gene>
    <name evidence="6" type="ORF">HMPREF9488_03597</name>
</gene>
<keyword evidence="2" id="KW-0813">Transport</keyword>
<dbReference type="RefSeq" id="WP_008790679.1">
    <property type="nucleotide sequence ID" value="NZ_AKCB01000001.1"/>
</dbReference>
<dbReference type="InterPro" id="IPR003593">
    <property type="entry name" value="AAA+_ATPase"/>
</dbReference>
<keyword evidence="3" id="KW-0547">Nucleotide-binding</keyword>
<evidence type="ECO:0000256" key="3">
    <source>
        <dbReference type="ARBA" id="ARBA00022741"/>
    </source>
</evidence>
<dbReference type="SUPFAM" id="SSF52540">
    <property type="entry name" value="P-loop containing nucleoside triphosphate hydrolases"/>
    <property type="match status" value="1"/>
</dbReference>
<dbReference type="PROSITE" id="PS50893">
    <property type="entry name" value="ABC_TRANSPORTER_2"/>
    <property type="match status" value="1"/>
</dbReference>
<evidence type="ECO:0000256" key="4">
    <source>
        <dbReference type="ARBA" id="ARBA00022840"/>
    </source>
</evidence>
<dbReference type="EMBL" id="ADKX01000051">
    <property type="protein sequence ID" value="EFW03118.1"/>
    <property type="molecule type" value="Genomic_DNA"/>
</dbReference>